<evidence type="ECO:0000313" key="1">
    <source>
        <dbReference type="EMBL" id="MEY7999859.1"/>
    </source>
</evidence>
<evidence type="ECO:0000313" key="2">
    <source>
        <dbReference type="Proteomes" id="UP001564657"/>
    </source>
</evidence>
<dbReference type="EMBL" id="JBGEWD010000005">
    <property type="protein sequence ID" value="MEY7999859.1"/>
    <property type="molecule type" value="Genomic_DNA"/>
</dbReference>
<name>A0ABV4BM53_9CLOT</name>
<comment type="caution">
    <text evidence="1">The sequence shown here is derived from an EMBL/GenBank/DDBJ whole genome shotgun (WGS) entry which is preliminary data.</text>
</comment>
<gene>
    <name evidence="1" type="ORF">AB8U03_06570</name>
</gene>
<accession>A0ABV4BM53</accession>
<reference evidence="1 2" key="1">
    <citation type="submission" date="2024-08" db="EMBL/GenBank/DDBJ databases">
        <title>Clostridium lapicellarii sp. nov., and Clostridium renhuaiense sp. nov., two species isolated from the mud in a fermentation cellar used for producing sauce-flavour Chinese liquors.</title>
        <authorList>
            <person name="Yang F."/>
            <person name="Wang H."/>
            <person name="Chen L.Q."/>
            <person name="Zhou N."/>
            <person name="Lu J.J."/>
            <person name="Pu X.X."/>
            <person name="Wan B."/>
            <person name="Wang L."/>
            <person name="Liu S.J."/>
        </authorList>
    </citation>
    <scope>NUCLEOTIDE SEQUENCE [LARGE SCALE GENOMIC DNA]</scope>
    <source>
        <strain evidence="1 2">MT-5</strain>
    </source>
</reference>
<sequence>MKYIEVNDINSPKDFSSIWCFNELSARKPAFTLNMYENMGKILEDDIFDSIRQSHTFKVILNKVKNMEENPCDNL</sequence>
<protein>
    <submittedName>
        <fullName evidence="1">Uncharacterized protein</fullName>
    </submittedName>
</protein>
<organism evidence="1 2">
    <name type="scientific">Clostridium moutaii</name>
    <dbReference type="NCBI Taxonomy" id="3240932"/>
    <lineage>
        <taxon>Bacteria</taxon>
        <taxon>Bacillati</taxon>
        <taxon>Bacillota</taxon>
        <taxon>Clostridia</taxon>
        <taxon>Eubacteriales</taxon>
        <taxon>Clostridiaceae</taxon>
        <taxon>Clostridium</taxon>
    </lineage>
</organism>
<keyword evidence="2" id="KW-1185">Reference proteome</keyword>
<dbReference type="Proteomes" id="UP001564657">
    <property type="component" value="Unassembled WGS sequence"/>
</dbReference>
<proteinExistence type="predicted"/>
<dbReference type="RefSeq" id="WP_369703939.1">
    <property type="nucleotide sequence ID" value="NZ_JBGEWD010000005.1"/>
</dbReference>